<dbReference type="Gene3D" id="3.50.30.30">
    <property type="match status" value="1"/>
</dbReference>
<evidence type="ECO:0000259" key="13">
    <source>
        <dbReference type="Pfam" id="PF02225"/>
    </source>
</evidence>
<dbReference type="PANTHER" id="PTHR43806">
    <property type="entry name" value="PEPTIDASE S8"/>
    <property type="match status" value="1"/>
</dbReference>
<evidence type="ECO:0000256" key="11">
    <source>
        <dbReference type="SAM" id="SignalP"/>
    </source>
</evidence>
<evidence type="ECO:0000256" key="9">
    <source>
        <dbReference type="RuleBase" id="RU003355"/>
    </source>
</evidence>
<dbReference type="Proteomes" id="UP001499933">
    <property type="component" value="Unassembled WGS sequence"/>
</dbReference>
<evidence type="ECO:0000256" key="1">
    <source>
        <dbReference type="ARBA" id="ARBA00011073"/>
    </source>
</evidence>
<name>A0ABN2Q821_9MICO</name>
<dbReference type="InterPro" id="IPR046450">
    <property type="entry name" value="PA_dom_sf"/>
</dbReference>
<sequence>MFRRSLAVVGAIALAIATPTAALAAGPGDDPSSKFQKSETRGAVPKTFHPMGVGADGRVTVVVEMKGDPVAVVEAQEGRDLTTAERNTIKSTLKKAQDVVTDSIKSKGGQIQASMQSAYNGIQATIPAAQVDALAALPNVVAVHPVTRYTVDNAVSVPFLGVPQVWQNTGYTGKNVKIAIIDTGVDYTHANFGGLGTVAAYDAAHATETQPADPAQFGPAAPRVKGGYDFVGDSYNADPTSADYQPVPHPDPNPLDCNGHGSHVAGTAAGSGVAAGTTYHGPYDASTPSKSFDIGPGVAPQADVYALRVFGCDGSTDVVVPAIDWAVDHGMNVINMSLGSPFTRGDAPDEVAASNAIGAGVVVVKSAGNEGPSPYLAGNGDGVISVAAIDSSESFPAAEITVGGVAVPAINANGASLAGLPSLQVVRLTDDPSTAENELLGCSVAAYTKAGITAGGNQLAVSTRGTCGRVAKAIYAQQAGAAAAVMINNADAFPPYEGKITTNPDNGEPFTVTIPFLGVKSSDGAKLVAGQPATIAAAGTLPNPSFRNYASFSSSGPRSGDSALGVDVAAPGVSIFSTGVGTGNLPANFSGTSMASPHVAGVAALTVQAHPTWKASEVAAAIVATADPDKVVGQYLVRGGVGLVDAAQAVGAQVTATGDAFKTDSGWLRESALSFGFQESSLGFAGVKTITVSNYGKKAVTYSVSSTPSQQSEKAKIVLSHSKVTVPAGGKAKIVVGLAAPTSSVGTSLAGADQFSFYEFSGDIVLTSATDTLRVPYLLVPRSTSRVGVAGGDPLFRKNATVADGQKSVKLSNPLGALPASADFYTWGLSDAKDVAKSVVDSGYDLRAVGVQSFPAAAGDQILAFAISTHTRWSNAASNEFDVYIDTNGDGDPDWDVFAADEGATLAGDYNGITGVFGVNLKTGDGFVSDYLAQAPTDSSTIVLPFLASNIGLTSATGTFGYTVRSFSLVTGLSDDFVGSAIYNPWKPALSNGQFETVPRNGSVTVPVDVNSAQVFAQKPLGVMVVVADNASGAREALLVKTTK</sequence>
<dbReference type="Gene3D" id="3.40.50.200">
    <property type="entry name" value="Peptidase S8/S53 domain"/>
    <property type="match status" value="1"/>
</dbReference>
<reference evidence="14 15" key="1">
    <citation type="journal article" date="2019" name="Int. J. Syst. Evol. Microbiol.">
        <title>The Global Catalogue of Microorganisms (GCM) 10K type strain sequencing project: providing services to taxonomists for standard genome sequencing and annotation.</title>
        <authorList>
            <consortium name="The Broad Institute Genomics Platform"/>
            <consortium name="The Broad Institute Genome Sequencing Center for Infectious Disease"/>
            <person name="Wu L."/>
            <person name="Ma J."/>
        </authorList>
    </citation>
    <scope>NUCLEOTIDE SEQUENCE [LARGE SCALE GENOMIC DNA]</scope>
    <source>
        <strain evidence="14 15">JCM 14901</strain>
    </source>
</reference>
<comment type="caution">
    <text evidence="14">The sequence shown here is derived from an EMBL/GenBank/DDBJ whole genome shotgun (WGS) entry which is preliminary data.</text>
</comment>
<feature type="region of interest" description="Disordered" evidence="10">
    <location>
        <begin position="23"/>
        <end position="44"/>
    </location>
</feature>
<protein>
    <submittedName>
        <fullName evidence="14">S8 family serine peptidase</fullName>
    </submittedName>
</protein>
<feature type="chain" id="PRO_5045862632" evidence="11">
    <location>
        <begin position="25"/>
        <end position="1044"/>
    </location>
</feature>
<comment type="similarity">
    <text evidence="1 8 9">Belongs to the peptidase S8 family.</text>
</comment>
<dbReference type="InterPro" id="IPR036852">
    <property type="entry name" value="Peptidase_S8/S53_dom_sf"/>
</dbReference>
<dbReference type="InterPro" id="IPR015500">
    <property type="entry name" value="Peptidase_S8_subtilisin-rel"/>
</dbReference>
<evidence type="ECO:0000256" key="5">
    <source>
        <dbReference type="ARBA" id="ARBA00022729"/>
    </source>
</evidence>
<dbReference type="PROSITE" id="PS00137">
    <property type="entry name" value="SUBTILASE_HIS"/>
    <property type="match status" value="1"/>
</dbReference>
<evidence type="ECO:0000256" key="3">
    <source>
        <dbReference type="ARBA" id="ARBA00022525"/>
    </source>
</evidence>
<evidence type="ECO:0000256" key="4">
    <source>
        <dbReference type="ARBA" id="ARBA00022670"/>
    </source>
</evidence>
<evidence type="ECO:0000313" key="15">
    <source>
        <dbReference type="Proteomes" id="UP001499933"/>
    </source>
</evidence>
<dbReference type="CDD" id="cd07474">
    <property type="entry name" value="Peptidases_S8_subtilisin_Vpr-like"/>
    <property type="match status" value="1"/>
</dbReference>
<proteinExistence type="inferred from homology"/>
<feature type="active site" description="Charge relay system" evidence="8">
    <location>
        <position position="182"/>
    </location>
</feature>
<dbReference type="InterPro" id="IPR023827">
    <property type="entry name" value="Peptidase_S8_Asp-AS"/>
</dbReference>
<dbReference type="SUPFAM" id="SSF52025">
    <property type="entry name" value="PA domain"/>
    <property type="match status" value="1"/>
</dbReference>
<dbReference type="PROSITE" id="PS00136">
    <property type="entry name" value="SUBTILASE_ASP"/>
    <property type="match status" value="1"/>
</dbReference>
<dbReference type="InterPro" id="IPR050131">
    <property type="entry name" value="Peptidase_S8_subtilisin-like"/>
</dbReference>
<dbReference type="PRINTS" id="PR00723">
    <property type="entry name" value="SUBTILISIN"/>
</dbReference>
<dbReference type="EMBL" id="BAAAOG010000001">
    <property type="protein sequence ID" value="GAA1944899.1"/>
    <property type="molecule type" value="Genomic_DNA"/>
</dbReference>
<evidence type="ECO:0000256" key="8">
    <source>
        <dbReference type="PROSITE-ProRule" id="PRU01240"/>
    </source>
</evidence>
<feature type="signal peptide" evidence="11">
    <location>
        <begin position="1"/>
        <end position="24"/>
    </location>
</feature>
<evidence type="ECO:0000256" key="6">
    <source>
        <dbReference type="ARBA" id="ARBA00022801"/>
    </source>
</evidence>
<dbReference type="RefSeq" id="WP_344090533.1">
    <property type="nucleotide sequence ID" value="NZ_BAAAOG010000001.1"/>
</dbReference>
<feature type="active site" description="Charge relay system" evidence="8">
    <location>
        <position position="260"/>
    </location>
</feature>
<evidence type="ECO:0000313" key="14">
    <source>
        <dbReference type="EMBL" id="GAA1944899.1"/>
    </source>
</evidence>
<dbReference type="InterPro" id="IPR023828">
    <property type="entry name" value="Peptidase_S8_Ser-AS"/>
</dbReference>
<dbReference type="PROSITE" id="PS00138">
    <property type="entry name" value="SUBTILASE_SER"/>
    <property type="match status" value="1"/>
</dbReference>
<feature type="active site" description="Charge relay system" evidence="8">
    <location>
        <position position="593"/>
    </location>
</feature>
<keyword evidence="5 11" id="KW-0732">Signal</keyword>
<evidence type="ECO:0000256" key="2">
    <source>
        <dbReference type="ARBA" id="ARBA00022512"/>
    </source>
</evidence>
<dbReference type="Pfam" id="PF02225">
    <property type="entry name" value="PA"/>
    <property type="match status" value="1"/>
</dbReference>
<keyword evidence="4 8" id="KW-0645">Protease</keyword>
<dbReference type="InterPro" id="IPR034213">
    <property type="entry name" value="S8_Vpr-like"/>
</dbReference>
<keyword evidence="3" id="KW-0964">Secreted</keyword>
<dbReference type="InterPro" id="IPR003137">
    <property type="entry name" value="PA_domain"/>
</dbReference>
<evidence type="ECO:0000256" key="7">
    <source>
        <dbReference type="ARBA" id="ARBA00022825"/>
    </source>
</evidence>
<dbReference type="InterPro" id="IPR000209">
    <property type="entry name" value="Peptidase_S8/S53_dom"/>
</dbReference>
<keyword evidence="7 8" id="KW-0720">Serine protease</keyword>
<keyword evidence="15" id="KW-1185">Reference proteome</keyword>
<feature type="domain" description="Peptidase S8/S53" evidence="12">
    <location>
        <begin position="173"/>
        <end position="629"/>
    </location>
</feature>
<keyword evidence="6 8" id="KW-0378">Hydrolase</keyword>
<keyword evidence="2" id="KW-0134">Cell wall</keyword>
<organism evidence="14 15">
    <name type="scientific">Microbacterium deminutum</name>
    <dbReference type="NCBI Taxonomy" id="344164"/>
    <lineage>
        <taxon>Bacteria</taxon>
        <taxon>Bacillati</taxon>
        <taxon>Actinomycetota</taxon>
        <taxon>Actinomycetes</taxon>
        <taxon>Micrococcales</taxon>
        <taxon>Microbacteriaceae</taxon>
        <taxon>Microbacterium</taxon>
    </lineage>
</organism>
<evidence type="ECO:0000259" key="12">
    <source>
        <dbReference type="Pfam" id="PF00082"/>
    </source>
</evidence>
<dbReference type="SUPFAM" id="SSF52743">
    <property type="entry name" value="Subtilisin-like"/>
    <property type="match status" value="1"/>
</dbReference>
<accession>A0ABN2Q821</accession>
<feature type="domain" description="PA" evidence="13">
    <location>
        <begin position="440"/>
        <end position="527"/>
    </location>
</feature>
<dbReference type="PANTHER" id="PTHR43806:SF11">
    <property type="entry name" value="CEREVISIN-RELATED"/>
    <property type="match status" value="1"/>
</dbReference>
<evidence type="ECO:0000256" key="10">
    <source>
        <dbReference type="SAM" id="MobiDB-lite"/>
    </source>
</evidence>
<dbReference type="Pfam" id="PF00082">
    <property type="entry name" value="Peptidase_S8"/>
    <property type="match status" value="1"/>
</dbReference>
<gene>
    <name evidence="14" type="ORF">GCM10009776_03470</name>
</gene>
<dbReference type="PROSITE" id="PS51892">
    <property type="entry name" value="SUBTILASE"/>
    <property type="match status" value="1"/>
</dbReference>
<dbReference type="InterPro" id="IPR022398">
    <property type="entry name" value="Peptidase_S8_His-AS"/>
</dbReference>